<reference evidence="4" key="1">
    <citation type="journal article" date="2020" name="Stud. Mycol.">
        <title>101 Dothideomycetes genomes: a test case for predicting lifestyles and emergence of pathogens.</title>
        <authorList>
            <person name="Haridas S."/>
            <person name="Albert R."/>
            <person name="Binder M."/>
            <person name="Bloem J."/>
            <person name="Labutti K."/>
            <person name="Salamov A."/>
            <person name="Andreopoulos B."/>
            <person name="Baker S."/>
            <person name="Barry K."/>
            <person name="Bills G."/>
            <person name="Bluhm B."/>
            <person name="Cannon C."/>
            <person name="Castanera R."/>
            <person name="Culley D."/>
            <person name="Daum C."/>
            <person name="Ezra D."/>
            <person name="Gonzalez J."/>
            <person name="Henrissat B."/>
            <person name="Kuo A."/>
            <person name="Liang C."/>
            <person name="Lipzen A."/>
            <person name="Lutzoni F."/>
            <person name="Magnuson J."/>
            <person name="Mondo S."/>
            <person name="Nolan M."/>
            <person name="Ohm R."/>
            <person name="Pangilinan J."/>
            <person name="Park H.-J."/>
            <person name="Ramirez L."/>
            <person name="Alfaro M."/>
            <person name="Sun H."/>
            <person name="Tritt A."/>
            <person name="Yoshinaga Y."/>
            <person name="Zwiers L.-H."/>
            <person name="Turgeon B."/>
            <person name="Goodwin S."/>
            <person name="Spatafora J."/>
            <person name="Crous P."/>
            <person name="Grigoriev I."/>
        </authorList>
    </citation>
    <scope>NUCLEOTIDE SEQUENCE</scope>
    <source>
        <strain evidence="4">CBS 113979</strain>
    </source>
</reference>
<dbReference type="Proteomes" id="UP000800041">
    <property type="component" value="Unassembled WGS sequence"/>
</dbReference>
<dbReference type="AlphaFoldDB" id="A0A6G1GJ04"/>
<organism evidence="4 5">
    <name type="scientific">Aulographum hederae CBS 113979</name>
    <dbReference type="NCBI Taxonomy" id="1176131"/>
    <lineage>
        <taxon>Eukaryota</taxon>
        <taxon>Fungi</taxon>
        <taxon>Dikarya</taxon>
        <taxon>Ascomycota</taxon>
        <taxon>Pezizomycotina</taxon>
        <taxon>Dothideomycetes</taxon>
        <taxon>Pleosporomycetidae</taxon>
        <taxon>Aulographales</taxon>
        <taxon>Aulographaceae</taxon>
    </lineage>
</organism>
<dbReference type="PROSITE" id="PS50013">
    <property type="entry name" value="CHROMO_2"/>
    <property type="match status" value="1"/>
</dbReference>
<proteinExistence type="predicted"/>
<dbReference type="SUPFAM" id="SSF54160">
    <property type="entry name" value="Chromo domain-like"/>
    <property type="match status" value="1"/>
</dbReference>
<protein>
    <recommendedName>
        <fullName evidence="3">Chromo domain-containing protein</fullName>
    </recommendedName>
</protein>
<feature type="compositionally biased region" description="Polar residues" evidence="2">
    <location>
        <begin position="346"/>
        <end position="356"/>
    </location>
</feature>
<evidence type="ECO:0000256" key="2">
    <source>
        <dbReference type="SAM" id="MobiDB-lite"/>
    </source>
</evidence>
<feature type="compositionally biased region" description="Acidic residues" evidence="2">
    <location>
        <begin position="411"/>
        <end position="421"/>
    </location>
</feature>
<dbReference type="GO" id="GO:0006338">
    <property type="term" value="P:chromatin remodeling"/>
    <property type="evidence" value="ECO:0007669"/>
    <property type="project" value="UniProtKB-ARBA"/>
</dbReference>
<feature type="region of interest" description="Disordered" evidence="2">
    <location>
        <begin position="309"/>
        <end position="421"/>
    </location>
</feature>
<evidence type="ECO:0000256" key="1">
    <source>
        <dbReference type="ARBA" id="ARBA00011353"/>
    </source>
</evidence>
<evidence type="ECO:0000313" key="4">
    <source>
        <dbReference type="EMBL" id="KAF1980810.1"/>
    </source>
</evidence>
<feature type="compositionally biased region" description="Low complexity" evidence="2">
    <location>
        <begin position="71"/>
        <end position="84"/>
    </location>
</feature>
<feature type="region of interest" description="Disordered" evidence="2">
    <location>
        <begin position="1"/>
        <end position="128"/>
    </location>
</feature>
<evidence type="ECO:0000259" key="3">
    <source>
        <dbReference type="PROSITE" id="PS50013"/>
    </source>
</evidence>
<dbReference type="InterPro" id="IPR023780">
    <property type="entry name" value="Chromo_domain"/>
</dbReference>
<name>A0A6G1GJ04_9PEZI</name>
<feature type="region of interest" description="Disordered" evidence="2">
    <location>
        <begin position="212"/>
        <end position="254"/>
    </location>
</feature>
<dbReference type="InterPro" id="IPR000953">
    <property type="entry name" value="Chromo/chromo_shadow_dom"/>
</dbReference>
<dbReference type="EMBL" id="ML977219">
    <property type="protein sequence ID" value="KAF1980810.1"/>
    <property type="molecule type" value="Genomic_DNA"/>
</dbReference>
<dbReference type="SMART" id="SM00298">
    <property type="entry name" value="CHROMO"/>
    <property type="match status" value="1"/>
</dbReference>
<feature type="region of interest" description="Disordered" evidence="2">
    <location>
        <begin position="477"/>
        <end position="508"/>
    </location>
</feature>
<accession>A0A6G1GJ04</accession>
<feature type="compositionally biased region" description="Low complexity" evidence="2">
    <location>
        <begin position="96"/>
        <end position="110"/>
    </location>
</feature>
<keyword evidence="5" id="KW-1185">Reference proteome</keyword>
<gene>
    <name evidence="4" type="ORF">K402DRAFT_468011</name>
</gene>
<feature type="compositionally biased region" description="Polar residues" evidence="2">
    <location>
        <begin position="312"/>
        <end position="323"/>
    </location>
</feature>
<dbReference type="Pfam" id="PF00385">
    <property type="entry name" value="Chromo"/>
    <property type="match status" value="1"/>
</dbReference>
<dbReference type="Gene3D" id="2.40.50.40">
    <property type="match status" value="1"/>
</dbReference>
<comment type="subunit">
    <text evidence="1">Component of the NuA4 histone acetyltransferase complex.</text>
</comment>
<dbReference type="CDD" id="cd00024">
    <property type="entry name" value="CD_CSD"/>
    <property type="match status" value="1"/>
</dbReference>
<evidence type="ECO:0000313" key="5">
    <source>
        <dbReference type="Proteomes" id="UP000800041"/>
    </source>
</evidence>
<sequence length="517" mass="56933">MARRRKLREQLPDVDADGYSPFEYIPSRAPPRVLPNASSTPPRDVEYKIIDRTEDETGTTIYHLVPRALSTTTTTGNPPVTNGDGYNGGNDDGGDSPDASGANNNGNNDATSKDEEVSVGNGDRSISISIGDSDAQEVTLVELEDVLDWVSGLDLEAFEHAAFRRECEIEDEIKAEEKRVAQLKKLARIWRKPAAVPTTVQATRLVGRPKKSRTPLFDEFPKPEVRRRRKPDEMAGGMERAGDDTQEGTAESGEDMSVDNLQTDMDKAILHDVIPPDGLRAGAGAGAGAGVAHAGSTPRRIQPRAVVEIHTSLPSRENPYDSSRLTRHGRPMAVSYDVRPPGRAPRNTSTSTSSTAGRKRTRQERDAPAVPSTTIPSLKGKEKQRSPDPPLLNNITVQPTQMEEDFHSGDEDGDEDEEDEEYEIESILQHQYLDGILYFFVKWVSYPEEEGSWMLESDLVGATDMLRLYKIEAGFSDAGPAGHSMDMEDEEGLELEQDSEDEDELAGESLLRRYQLG</sequence>
<dbReference type="OrthoDB" id="3946783at2759"/>
<feature type="compositionally biased region" description="Acidic residues" evidence="2">
    <location>
        <begin position="487"/>
        <end position="506"/>
    </location>
</feature>
<feature type="domain" description="Chromo" evidence="3">
    <location>
        <begin position="422"/>
        <end position="469"/>
    </location>
</feature>
<feature type="compositionally biased region" description="Basic and acidic residues" evidence="2">
    <location>
        <begin position="43"/>
        <end position="52"/>
    </location>
</feature>
<dbReference type="InterPro" id="IPR016197">
    <property type="entry name" value="Chromo-like_dom_sf"/>
</dbReference>